<feature type="domain" description="N6 adenine-specific DNA methyltransferase N-terminal" evidence="9">
    <location>
        <begin position="7"/>
        <end position="116"/>
    </location>
</feature>
<evidence type="ECO:0000256" key="3">
    <source>
        <dbReference type="ARBA" id="ARBA00022603"/>
    </source>
</evidence>
<dbReference type="Pfam" id="PF02384">
    <property type="entry name" value="N6_Mtase"/>
    <property type="match status" value="1"/>
</dbReference>
<evidence type="ECO:0000256" key="4">
    <source>
        <dbReference type="ARBA" id="ARBA00022679"/>
    </source>
</evidence>
<evidence type="ECO:0000256" key="6">
    <source>
        <dbReference type="ARBA" id="ARBA00022747"/>
    </source>
</evidence>
<dbReference type="GO" id="GO:0003677">
    <property type="term" value="F:DNA binding"/>
    <property type="evidence" value="ECO:0007669"/>
    <property type="project" value="InterPro"/>
</dbReference>
<sequence length="495" mass="57105">MITTEQRSKVDKIWLDFHSNGIAIPSDVMEQFNYLVFLRQLDELETRREKRARMVGENYVPKVFVTKEEQDYRWQKLMDMSNTEDRFKLFQEKVFPWLIALNDDEDSAYARYMKKAVFKIPTALAFEIIMRDINDLELKDEDSKGDLYEYMLSKMGASKINGQFRTPRQIIKMMVAMANPQPTDIIVDPAMGSAGFLVAASEYMHAKFKDSFYDEGFLRHYKHEMFHGFDNDTTMLRIGAMNMMLHGLGSADIAYKNSLGVSKDGDKDNVDEDKEKYTLVLANPPFKGTLDNAQVNPELLKITKSKHTELLFLAWFLRSLSIGGRAVVIVPAGVTFSTNRDFLQIRKAIIDENRLEAVISMPSGIFQPYSGVATAILLFTKTGHGGTDKVWFYNMEADGLSLDVKRTEVEENDIPDILARWQNLDDEENRTRKDKSFFVPVEEIRNNNYDISINKYKEIAFEQKVYRPSKVITADIEMLQKEMAIDLAKIMEMLK</sequence>
<evidence type="ECO:0000313" key="11">
    <source>
        <dbReference type="Proteomes" id="UP000430222"/>
    </source>
</evidence>
<keyword evidence="6" id="KW-0680">Restriction system</keyword>
<dbReference type="GO" id="GO:0009007">
    <property type="term" value="F:site-specific DNA-methyltransferase (adenine-specific) activity"/>
    <property type="evidence" value="ECO:0007669"/>
    <property type="project" value="UniProtKB-EC"/>
</dbReference>
<dbReference type="PANTHER" id="PTHR42933">
    <property type="entry name" value="SLR6095 PROTEIN"/>
    <property type="match status" value="1"/>
</dbReference>
<dbReference type="PROSITE" id="PS00092">
    <property type="entry name" value="N6_MTASE"/>
    <property type="match status" value="1"/>
</dbReference>
<organism evidence="10 11">
    <name type="scientific">Selenomonas montiformis</name>
    <dbReference type="NCBI Taxonomy" id="2652285"/>
    <lineage>
        <taxon>Bacteria</taxon>
        <taxon>Bacillati</taxon>
        <taxon>Bacillota</taxon>
        <taxon>Negativicutes</taxon>
        <taxon>Selenomonadales</taxon>
        <taxon>Selenomonadaceae</taxon>
        <taxon>Selenomonas</taxon>
    </lineage>
</organism>
<dbReference type="InterPro" id="IPR003356">
    <property type="entry name" value="DNA_methylase_A-5"/>
</dbReference>
<comment type="similarity">
    <text evidence="1">Belongs to the N(4)/N(6)-methyltransferase family.</text>
</comment>
<evidence type="ECO:0000256" key="2">
    <source>
        <dbReference type="ARBA" id="ARBA00011900"/>
    </source>
</evidence>
<dbReference type="Proteomes" id="UP000430222">
    <property type="component" value="Unassembled WGS sequence"/>
</dbReference>
<protein>
    <recommendedName>
        <fullName evidence="2">site-specific DNA-methyltransferase (adenine-specific)</fullName>
        <ecNumber evidence="2">2.1.1.72</ecNumber>
    </recommendedName>
</protein>
<dbReference type="InterPro" id="IPR038333">
    <property type="entry name" value="T1MK-like_N_sf"/>
</dbReference>
<comment type="caution">
    <text evidence="10">The sequence shown here is derived from an EMBL/GenBank/DDBJ whole genome shotgun (WGS) entry which is preliminary data.</text>
</comment>
<keyword evidence="5" id="KW-0949">S-adenosyl-L-methionine</keyword>
<accession>A0A6I2UWY1</accession>
<dbReference type="AlphaFoldDB" id="A0A6I2UWY1"/>
<dbReference type="GO" id="GO:0032259">
    <property type="term" value="P:methylation"/>
    <property type="evidence" value="ECO:0007669"/>
    <property type="project" value="UniProtKB-KW"/>
</dbReference>
<dbReference type="Gene3D" id="1.20.1260.30">
    <property type="match status" value="1"/>
</dbReference>
<dbReference type="RefSeq" id="WP_154619525.1">
    <property type="nucleotide sequence ID" value="NZ_VUNL01000001.1"/>
</dbReference>
<dbReference type="GO" id="GO:0009307">
    <property type="term" value="P:DNA restriction-modification system"/>
    <property type="evidence" value="ECO:0007669"/>
    <property type="project" value="UniProtKB-KW"/>
</dbReference>
<gene>
    <name evidence="10" type="ORF">FYJ78_00980</name>
</gene>
<name>A0A6I2UWY1_9FIRM</name>
<comment type="catalytic activity">
    <reaction evidence="7">
        <text>a 2'-deoxyadenosine in DNA + S-adenosyl-L-methionine = an N(6)-methyl-2'-deoxyadenosine in DNA + S-adenosyl-L-homocysteine + H(+)</text>
        <dbReference type="Rhea" id="RHEA:15197"/>
        <dbReference type="Rhea" id="RHEA-COMP:12418"/>
        <dbReference type="Rhea" id="RHEA-COMP:12419"/>
        <dbReference type="ChEBI" id="CHEBI:15378"/>
        <dbReference type="ChEBI" id="CHEBI:57856"/>
        <dbReference type="ChEBI" id="CHEBI:59789"/>
        <dbReference type="ChEBI" id="CHEBI:90615"/>
        <dbReference type="ChEBI" id="CHEBI:90616"/>
        <dbReference type="EC" id="2.1.1.72"/>
    </reaction>
</comment>
<keyword evidence="11" id="KW-1185">Reference proteome</keyword>
<evidence type="ECO:0000256" key="1">
    <source>
        <dbReference type="ARBA" id="ARBA00006594"/>
    </source>
</evidence>
<keyword evidence="3 10" id="KW-0489">Methyltransferase</keyword>
<dbReference type="EC" id="2.1.1.72" evidence="2"/>
<dbReference type="PANTHER" id="PTHR42933:SF3">
    <property type="entry name" value="TYPE I RESTRICTION ENZYME MJAVIII METHYLASE SUBUNIT"/>
    <property type="match status" value="1"/>
</dbReference>
<evidence type="ECO:0000313" key="10">
    <source>
        <dbReference type="EMBL" id="MSV23782.1"/>
    </source>
</evidence>
<dbReference type="InterPro" id="IPR002052">
    <property type="entry name" value="DNA_methylase_N6_adenine_CS"/>
</dbReference>
<dbReference type="SUPFAM" id="SSF53335">
    <property type="entry name" value="S-adenosyl-L-methionine-dependent methyltransferases"/>
    <property type="match status" value="1"/>
</dbReference>
<dbReference type="GO" id="GO:0008170">
    <property type="term" value="F:N-methyltransferase activity"/>
    <property type="evidence" value="ECO:0007669"/>
    <property type="project" value="InterPro"/>
</dbReference>
<dbReference type="Gene3D" id="3.40.50.150">
    <property type="entry name" value="Vaccinia Virus protein VP39"/>
    <property type="match status" value="1"/>
</dbReference>
<evidence type="ECO:0000256" key="7">
    <source>
        <dbReference type="ARBA" id="ARBA00047942"/>
    </source>
</evidence>
<dbReference type="EMBL" id="VUNL01000001">
    <property type="protein sequence ID" value="MSV23782.1"/>
    <property type="molecule type" value="Genomic_DNA"/>
</dbReference>
<proteinExistence type="inferred from homology"/>
<dbReference type="InterPro" id="IPR051537">
    <property type="entry name" value="DNA_Adenine_Mtase"/>
</dbReference>
<evidence type="ECO:0000256" key="5">
    <source>
        <dbReference type="ARBA" id="ARBA00022691"/>
    </source>
</evidence>
<reference evidence="10 11" key="1">
    <citation type="submission" date="2019-08" db="EMBL/GenBank/DDBJ databases">
        <title>In-depth cultivation of the pig gut microbiome towards novel bacterial diversity and tailored functional studies.</title>
        <authorList>
            <person name="Wylensek D."/>
            <person name="Hitch T.C.A."/>
            <person name="Clavel T."/>
        </authorList>
    </citation>
    <scope>NUCLEOTIDE SEQUENCE [LARGE SCALE GENOMIC DNA]</scope>
    <source>
        <strain evidence="11">WCA-380-WT-3B3</strain>
    </source>
</reference>
<dbReference type="InterPro" id="IPR029063">
    <property type="entry name" value="SAM-dependent_MTases_sf"/>
</dbReference>
<feature type="domain" description="DNA methylase adenine-specific" evidence="8">
    <location>
        <begin position="140"/>
        <end position="459"/>
    </location>
</feature>
<dbReference type="PRINTS" id="PR00507">
    <property type="entry name" value="N12N6MTFRASE"/>
</dbReference>
<evidence type="ECO:0000259" key="8">
    <source>
        <dbReference type="Pfam" id="PF02384"/>
    </source>
</evidence>
<evidence type="ECO:0000259" key="9">
    <source>
        <dbReference type="Pfam" id="PF12161"/>
    </source>
</evidence>
<dbReference type="Pfam" id="PF12161">
    <property type="entry name" value="HsdM_N"/>
    <property type="match status" value="1"/>
</dbReference>
<keyword evidence="4 10" id="KW-0808">Transferase</keyword>
<dbReference type="InterPro" id="IPR022749">
    <property type="entry name" value="D12N6_MeTrfase_N"/>
</dbReference>